<organism evidence="3 4">
    <name type="scientific">Olea europaea subsp. europaea</name>
    <dbReference type="NCBI Taxonomy" id="158383"/>
    <lineage>
        <taxon>Eukaryota</taxon>
        <taxon>Viridiplantae</taxon>
        <taxon>Streptophyta</taxon>
        <taxon>Embryophyta</taxon>
        <taxon>Tracheophyta</taxon>
        <taxon>Spermatophyta</taxon>
        <taxon>Magnoliopsida</taxon>
        <taxon>eudicotyledons</taxon>
        <taxon>Gunneridae</taxon>
        <taxon>Pentapetalae</taxon>
        <taxon>asterids</taxon>
        <taxon>lamiids</taxon>
        <taxon>Lamiales</taxon>
        <taxon>Oleaceae</taxon>
        <taxon>Oleeae</taxon>
        <taxon>Olea</taxon>
    </lineage>
</organism>
<accession>A0A8S0TLT5</accession>
<feature type="compositionally biased region" description="Low complexity" evidence="1">
    <location>
        <begin position="308"/>
        <end position="326"/>
    </location>
</feature>
<keyword evidence="4" id="KW-1185">Reference proteome</keyword>
<evidence type="ECO:0000313" key="4">
    <source>
        <dbReference type="Proteomes" id="UP000594638"/>
    </source>
</evidence>
<dbReference type="SUPFAM" id="SSF50729">
    <property type="entry name" value="PH domain-like"/>
    <property type="match status" value="1"/>
</dbReference>
<reference evidence="3 4" key="1">
    <citation type="submission" date="2019-12" db="EMBL/GenBank/DDBJ databases">
        <authorList>
            <person name="Alioto T."/>
            <person name="Alioto T."/>
            <person name="Gomez Garrido J."/>
        </authorList>
    </citation>
    <scope>NUCLEOTIDE SEQUENCE [LARGE SCALE GENOMIC DNA]</scope>
</reference>
<dbReference type="Gene3D" id="2.30.29.30">
    <property type="entry name" value="Pleckstrin-homology domain (PH domain)/Phosphotyrosine-binding domain (PTB)"/>
    <property type="match status" value="1"/>
</dbReference>
<sequence length="1435" mass="154212">MLKFRPSQLTKQKRASFNINEQQLVALIEKGLSDNSLRGFLYKRSSTNSKWRLKWFLLFENMLFYFDVGQEAQNYYHEQLSSTSCATTTTTSLAASGEHTPSHQSPLGRSISSLIRRGQARAQQPAPINHRTQRDNQNAATSAEQPQPQPQPPPPPGQPRDNQNDNKENPDDEDPQRGAATCAREPTTRDERFDSSRPGGCDRQQASGSVGVGVGGHRRASSVGVTISEAAGERLERSCGPQASASASASAGVGSTAVRSRARLASDPQNSPLLPLCQIARQGANGNNLAQRHHQQSCSYSALAAASGDSTTTTTTTPGAGGPNADANHHRSRQIASSMQALANSSSPCKQKRTTNCSSISGISSHSFLAHNEQTIGRSTTTTAGKTPPTRNSQTSSNYSSLLNRKIGLIFLEGSYCERLVDSPVLTSEEFTPRLGCATTCAQQANNQYSNQSPWLSMNLQQQQQQQQQQRAGGGTATTWQSAANGPAGVPSPMLASNLNAHNLLSRVTGSCRSSAGDLDVGDLIRVSSDTTKSTSARLSSAKGTEADEQEVSRHAWCLSLVAWAAATRFALLLDASRCSGGQRWWRCLAYRTAWVYLAARSIVAGQIRRARASRKSQAASRESRVARALEGPTWRVNPRPEIITHTHESCRAVRLATRESQRASCVVLCCFISPPLKATRGASRATSAAAAAACARPEGIWRTRRPKTLTYYLSQAHALCGPNLSLLAGLAWRGAWGVGRGVWPGAGRKLHLPARVVVRIAPVGQATGAKLAYSARVGPARADTFSSEARAEFLPPRLWLGVPARRTRRRKRRATRSARAPPRRAAMIDRFDAHEPPAGHCADCAASCRSVGGPVQRTGTLAGWRLAGGRARACRWQSQPLPSHAARTHCGGQIQFRGSRAPPAERSERNLILTSDNGRSGIHCRRCSSSFVLGSRPISARESLCRISPCAAKRAPSLPARLRSINSRAWGREIEPAPPSGAPAPRNSPTSRKRSGGTNRISSICSARANRTAGAPNELGANHSFASGELHCRAPTCQARSIFHRHFCVLAESRSARAFCVNSRKSLLFLRASGRANPSSALQARRAQIAARLSYIISPPADDRPPPRISRASFAVQLSRATLAPCEAHGDQPPLAAGRARSQADGHLLVAGKRTSERARSSSFRLTNLFGRTHALASLFRLGIKTQTRAQPSESATGGRAGGHEFARGPAPQVHQVASAQKSSTRATRLVSRGVSEQLAELTESRSARRHANEAAAAAQLSGPSCRGAGARTSSARPHASSCKKGPRAQQQHGRGCERARVYDPHADRSREALKPRDEGPAMSHDEARGGHGRAGGRTTIRVIQFRHPQCARGAAQHELSSCAQTTTTTTTRHSALGARWLRANELSARGRLAEREPNQGPRSTKTQSRPRRGNANGPRPSARPFTPLRVPVN</sequence>
<feature type="compositionally biased region" description="Basic and acidic residues" evidence="1">
    <location>
        <begin position="186"/>
        <end position="195"/>
    </location>
</feature>
<name>A0A8S0TLT5_OLEEU</name>
<feature type="compositionally biased region" description="Polar residues" evidence="1">
    <location>
        <begin position="1217"/>
        <end position="1228"/>
    </location>
</feature>
<feature type="compositionally biased region" description="Basic and acidic residues" evidence="1">
    <location>
        <begin position="1296"/>
        <end position="1331"/>
    </location>
</feature>
<feature type="region of interest" description="Disordered" evidence="1">
    <location>
        <begin position="970"/>
        <end position="1001"/>
    </location>
</feature>
<evidence type="ECO:0000256" key="1">
    <source>
        <dbReference type="SAM" id="MobiDB-lite"/>
    </source>
</evidence>
<gene>
    <name evidence="3" type="ORF">OLEA9_A090795</name>
</gene>
<dbReference type="Proteomes" id="UP000594638">
    <property type="component" value="Unassembled WGS sequence"/>
</dbReference>
<feature type="compositionally biased region" description="Low complexity" evidence="1">
    <location>
        <begin position="376"/>
        <end position="391"/>
    </location>
</feature>
<dbReference type="EMBL" id="CACTIH010007260">
    <property type="protein sequence ID" value="CAA3006361.1"/>
    <property type="molecule type" value="Genomic_DNA"/>
</dbReference>
<comment type="caution">
    <text evidence="3">The sequence shown here is derived from an EMBL/GenBank/DDBJ whole genome shotgun (WGS) entry which is preliminary data.</text>
</comment>
<feature type="compositionally biased region" description="Polar residues" evidence="1">
    <location>
        <begin position="334"/>
        <end position="350"/>
    </location>
</feature>
<proteinExistence type="predicted"/>
<dbReference type="OrthoDB" id="10254377at2759"/>
<dbReference type="PROSITE" id="PS50003">
    <property type="entry name" value="PH_DOMAIN"/>
    <property type="match status" value="1"/>
</dbReference>
<feature type="region of interest" description="Disordered" evidence="1">
    <location>
        <begin position="1359"/>
        <end position="1435"/>
    </location>
</feature>
<dbReference type="InterPro" id="IPR001849">
    <property type="entry name" value="PH_domain"/>
</dbReference>
<feature type="domain" description="PH" evidence="2">
    <location>
        <begin position="34"/>
        <end position="67"/>
    </location>
</feature>
<feature type="compositionally biased region" description="Polar residues" evidence="1">
    <location>
        <begin position="135"/>
        <end position="144"/>
    </location>
</feature>
<feature type="region of interest" description="Disordered" evidence="1">
    <location>
        <begin position="116"/>
        <end position="218"/>
    </location>
</feature>
<feature type="region of interest" description="Disordered" evidence="1">
    <location>
        <begin position="1188"/>
        <end position="1338"/>
    </location>
</feature>
<dbReference type="InterPro" id="IPR011993">
    <property type="entry name" value="PH-like_dom_sf"/>
</dbReference>
<feature type="region of interest" description="Disordered" evidence="1">
    <location>
        <begin position="376"/>
        <end position="398"/>
    </location>
</feature>
<feature type="region of interest" description="Disordered" evidence="1">
    <location>
        <begin position="457"/>
        <end position="492"/>
    </location>
</feature>
<feature type="compositionally biased region" description="Pro residues" evidence="1">
    <location>
        <begin position="147"/>
        <end position="158"/>
    </location>
</feature>
<feature type="region of interest" description="Disordered" evidence="1">
    <location>
        <begin position="308"/>
        <end position="350"/>
    </location>
</feature>
<protein>
    <recommendedName>
        <fullName evidence="2">PH domain-containing protein</fullName>
    </recommendedName>
</protein>
<feature type="compositionally biased region" description="Low complexity" evidence="1">
    <location>
        <begin position="461"/>
        <end position="470"/>
    </location>
</feature>
<evidence type="ECO:0000259" key="2">
    <source>
        <dbReference type="PROSITE" id="PS50003"/>
    </source>
</evidence>
<feature type="compositionally biased region" description="Polar residues" evidence="1">
    <location>
        <begin position="1188"/>
        <end position="1197"/>
    </location>
</feature>
<feature type="compositionally biased region" description="Basic and acidic residues" evidence="1">
    <location>
        <begin position="1244"/>
        <end position="1254"/>
    </location>
</feature>
<dbReference type="Gramene" id="OE9A090795T1">
    <property type="protein sequence ID" value="OE9A090795C1"/>
    <property type="gene ID" value="OE9A090795"/>
</dbReference>
<evidence type="ECO:0000313" key="3">
    <source>
        <dbReference type="EMBL" id="CAA3006361.1"/>
    </source>
</evidence>